<dbReference type="EMBL" id="SLYC01000003">
    <property type="protein sequence ID" value="TCQ06639.1"/>
    <property type="molecule type" value="Genomic_DNA"/>
</dbReference>
<protein>
    <submittedName>
        <fullName evidence="4">Multisubunit sodium/proton antiporter MrpG subunit</fullName>
    </submittedName>
</protein>
<comment type="similarity">
    <text evidence="2">Belongs to the CPA3 antiporters (TC 2.A.63) subunit G family.</text>
</comment>
<dbReference type="PANTHER" id="PTHR34703">
    <property type="entry name" value="ANTIPORTER SUBUNIT MNHG2-RELATED"/>
    <property type="match status" value="1"/>
</dbReference>
<keyword evidence="3" id="KW-0812">Transmembrane</keyword>
<comment type="subcellular location">
    <subcellularLocation>
        <location evidence="1">Membrane</location>
        <topology evidence="1">Multi-pass membrane protein</topology>
    </subcellularLocation>
</comment>
<dbReference type="GO" id="GO:0015385">
    <property type="term" value="F:sodium:proton antiporter activity"/>
    <property type="evidence" value="ECO:0007669"/>
    <property type="project" value="TreeGrafter"/>
</dbReference>
<reference evidence="4 5" key="1">
    <citation type="submission" date="2019-03" db="EMBL/GenBank/DDBJ databases">
        <title>Genomic Encyclopedia of Type Strains, Phase IV (KMG-IV): sequencing the most valuable type-strain genomes for metagenomic binning, comparative biology and taxonomic classification.</title>
        <authorList>
            <person name="Goeker M."/>
        </authorList>
    </citation>
    <scope>NUCLEOTIDE SEQUENCE [LARGE SCALE GENOMIC DNA]</scope>
    <source>
        <strain evidence="4 5">DSM 100013</strain>
    </source>
</reference>
<evidence type="ECO:0000256" key="3">
    <source>
        <dbReference type="SAM" id="Phobius"/>
    </source>
</evidence>
<dbReference type="AlphaFoldDB" id="A0A4R2U8Q5"/>
<dbReference type="InterPro" id="IPR005133">
    <property type="entry name" value="PhaG_MnhG_YufB"/>
</dbReference>
<organism evidence="4 5">
    <name type="scientific">Serpentinicella alkaliphila</name>
    <dbReference type="NCBI Taxonomy" id="1734049"/>
    <lineage>
        <taxon>Bacteria</taxon>
        <taxon>Bacillati</taxon>
        <taxon>Bacillota</taxon>
        <taxon>Clostridia</taxon>
        <taxon>Peptostreptococcales</taxon>
        <taxon>Natronincolaceae</taxon>
        <taxon>Serpentinicella</taxon>
    </lineage>
</organism>
<proteinExistence type="inferred from homology"/>
<dbReference type="PANTHER" id="PTHR34703:SF1">
    <property type="entry name" value="ANTIPORTER SUBUNIT MNHG2-RELATED"/>
    <property type="match status" value="1"/>
</dbReference>
<evidence type="ECO:0000256" key="2">
    <source>
        <dbReference type="ARBA" id="ARBA00008404"/>
    </source>
</evidence>
<keyword evidence="3" id="KW-1133">Transmembrane helix</keyword>
<keyword evidence="5" id="KW-1185">Reference proteome</keyword>
<comment type="caution">
    <text evidence="4">The sequence shown here is derived from an EMBL/GenBank/DDBJ whole genome shotgun (WGS) entry which is preliminary data.</text>
</comment>
<accession>A0A4R2U8Q5</accession>
<evidence type="ECO:0000313" key="4">
    <source>
        <dbReference type="EMBL" id="TCQ06639.1"/>
    </source>
</evidence>
<dbReference type="RefSeq" id="WP_132847522.1">
    <property type="nucleotide sequence ID" value="NZ_CP058648.1"/>
</dbReference>
<evidence type="ECO:0000313" key="5">
    <source>
        <dbReference type="Proteomes" id="UP000295504"/>
    </source>
</evidence>
<gene>
    <name evidence="4" type="ORF">EDD79_100364</name>
</gene>
<feature type="transmembrane region" description="Helical" evidence="3">
    <location>
        <begin position="7"/>
        <end position="28"/>
    </location>
</feature>
<feature type="transmembrane region" description="Helical" evidence="3">
    <location>
        <begin position="48"/>
        <end position="77"/>
    </location>
</feature>
<keyword evidence="3" id="KW-0472">Membrane</keyword>
<dbReference type="NCBIfam" id="TIGR01300">
    <property type="entry name" value="CPA3_mnhG_phaG"/>
    <property type="match status" value="1"/>
</dbReference>
<dbReference type="Pfam" id="PF03334">
    <property type="entry name" value="PhaG_MnhG_YufB"/>
    <property type="match status" value="1"/>
</dbReference>
<sequence>MDAFKDIIIVILVLGGLFFFLVGTIGLLRMPDVFCRMHATAKSDTLGLGLILLALAIHHGISLISIKLFIIITFIWLTNPTASHIIAKSEWNGKE</sequence>
<dbReference type="Proteomes" id="UP000295504">
    <property type="component" value="Unassembled WGS sequence"/>
</dbReference>
<name>A0A4R2U8Q5_9FIRM</name>
<evidence type="ECO:0000256" key="1">
    <source>
        <dbReference type="ARBA" id="ARBA00004141"/>
    </source>
</evidence>